<dbReference type="RefSeq" id="WP_270122732.1">
    <property type="nucleotide sequence ID" value="NZ_BAAAOM010000005.1"/>
</dbReference>
<protein>
    <submittedName>
        <fullName evidence="6">NAD(P)H dehydrogenase (Quinone)</fullName>
        <ecNumber evidence="6">1.6.5.2</ecNumber>
    </submittedName>
    <submittedName>
        <fullName evidence="5">NAD(P)H-dependent oxidoreductase</fullName>
    </submittedName>
</protein>
<dbReference type="InterPro" id="IPR051545">
    <property type="entry name" value="NAD(P)H_dehydrogenase_qn"/>
</dbReference>
<dbReference type="Gene3D" id="3.40.50.360">
    <property type="match status" value="1"/>
</dbReference>
<dbReference type="Pfam" id="PF02525">
    <property type="entry name" value="Flavodoxin_2"/>
    <property type="match status" value="1"/>
</dbReference>
<reference evidence="6 8" key="2">
    <citation type="submission" date="2023-07" db="EMBL/GenBank/DDBJ databases">
        <title>Sequencing the genomes of 1000 actinobacteria strains.</title>
        <authorList>
            <person name="Klenk H.-P."/>
        </authorList>
    </citation>
    <scope>NUCLEOTIDE SEQUENCE [LARGE SCALE GENOMIC DNA]</scope>
    <source>
        <strain evidence="6 8">DSM 44724</strain>
    </source>
</reference>
<accession>A0A9X3SYG7</accession>
<evidence type="ECO:0000256" key="1">
    <source>
        <dbReference type="ARBA" id="ARBA00006252"/>
    </source>
</evidence>
<evidence type="ECO:0000256" key="2">
    <source>
        <dbReference type="ARBA" id="ARBA00023002"/>
    </source>
</evidence>
<proteinExistence type="inferred from homology"/>
<dbReference type="EMBL" id="JAPZVQ010000008">
    <property type="protein sequence ID" value="MDA1386266.1"/>
    <property type="molecule type" value="Genomic_DNA"/>
</dbReference>
<dbReference type="AlphaFoldDB" id="A0A9X3SYG7"/>
<feature type="domain" description="Flavodoxin-like fold" evidence="4">
    <location>
        <begin position="1"/>
        <end position="192"/>
    </location>
</feature>
<dbReference type="GO" id="GO:0005829">
    <property type="term" value="C:cytosol"/>
    <property type="evidence" value="ECO:0007669"/>
    <property type="project" value="TreeGrafter"/>
</dbReference>
<organism evidence="5 7">
    <name type="scientific">Glycomyces lechevalierae</name>
    <dbReference type="NCBI Taxonomy" id="256034"/>
    <lineage>
        <taxon>Bacteria</taxon>
        <taxon>Bacillati</taxon>
        <taxon>Actinomycetota</taxon>
        <taxon>Actinomycetes</taxon>
        <taxon>Glycomycetales</taxon>
        <taxon>Glycomycetaceae</taxon>
        <taxon>Glycomyces</taxon>
    </lineage>
</organism>
<sequence length="260" mass="28360">MNVLIVHAHPDERSLTAALKDLAVTTLASQGHTVVVSDLYAMKWQSAADFTDFDGITGPDFMHASGTATETGRLSPEIRAEQQKLRDADLVILLFPLWWFTVPAILKGWIDRVFTYNFAYGAGLGRYGSEGPLAGKRAMLATLTGGRAGHYTPRGVNGPIDDLLFPLNHGLLHFTGFDVLPPFVEHSAVHLTDTDYRRITAHFQERLETAFTTEPIPYRSESSADYTAVTHPGASELAPGLEHPGTTGFALHTHPTSPNP</sequence>
<evidence type="ECO:0000313" key="5">
    <source>
        <dbReference type="EMBL" id="MDA1386266.1"/>
    </source>
</evidence>
<dbReference type="SUPFAM" id="SSF52218">
    <property type="entry name" value="Flavoproteins"/>
    <property type="match status" value="1"/>
</dbReference>
<evidence type="ECO:0000313" key="8">
    <source>
        <dbReference type="Proteomes" id="UP001183604"/>
    </source>
</evidence>
<keyword evidence="8" id="KW-1185">Reference proteome</keyword>
<dbReference type="PANTHER" id="PTHR10204">
    <property type="entry name" value="NAD P H OXIDOREDUCTASE-RELATED"/>
    <property type="match status" value="1"/>
</dbReference>
<dbReference type="InterPro" id="IPR029039">
    <property type="entry name" value="Flavoprotein-like_sf"/>
</dbReference>
<keyword evidence="2 6" id="KW-0560">Oxidoreductase</keyword>
<evidence type="ECO:0000313" key="6">
    <source>
        <dbReference type="EMBL" id="MDR7338262.1"/>
    </source>
</evidence>
<reference evidence="5" key="1">
    <citation type="submission" date="2022-12" db="EMBL/GenBank/DDBJ databases">
        <title>Gycomyces niveus sp.nov., a novel actinomycete isolated from soil in Shouguang.</title>
        <authorList>
            <person name="Yang X."/>
        </authorList>
    </citation>
    <scope>NUCLEOTIDE SEQUENCE</scope>
    <source>
        <strain evidence="5">DSM 44724</strain>
    </source>
</reference>
<dbReference type="PANTHER" id="PTHR10204:SF34">
    <property type="entry name" value="NAD(P)H DEHYDROGENASE [QUINONE] 1 ISOFORM 1"/>
    <property type="match status" value="1"/>
</dbReference>
<evidence type="ECO:0000259" key="4">
    <source>
        <dbReference type="Pfam" id="PF02525"/>
    </source>
</evidence>
<dbReference type="InterPro" id="IPR003680">
    <property type="entry name" value="Flavodoxin_fold"/>
</dbReference>
<dbReference type="GO" id="GO:0003955">
    <property type="term" value="F:NAD(P)H dehydrogenase (quinone) activity"/>
    <property type="evidence" value="ECO:0007669"/>
    <property type="project" value="UniProtKB-EC"/>
</dbReference>
<dbReference type="Proteomes" id="UP001145799">
    <property type="component" value="Unassembled WGS sequence"/>
</dbReference>
<feature type="region of interest" description="Disordered" evidence="3">
    <location>
        <begin position="233"/>
        <end position="260"/>
    </location>
</feature>
<evidence type="ECO:0000313" key="7">
    <source>
        <dbReference type="Proteomes" id="UP001145799"/>
    </source>
</evidence>
<dbReference type="EC" id="1.6.5.2" evidence="6"/>
<gene>
    <name evidence="6" type="ORF">J2S69_001981</name>
    <name evidence="5" type="ORF">O2L01_14820</name>
</gene>
<comment type="caution">
    <text evidence="5">The sequence shown here is derived from an EMBL/GenBank/DDBJ whole genome shotgun (WGS) entry which is preliminary data.</text>
</comment>
<dbReference type="EMBL" id="JAVDYD010000001">
    <property type="protein sequence ID" value="MDR7338262.1"/>
    <property type="molecule type" value="Genomic_DNA"/>
</dbReference>
<evidence type="ECO:0000256" key="3">
    <source>
        <dbReference type="SAM" id="MobiDB-lite"/>
    </source>
</evidence>
<comment type="similarity">
    <text evidence="1">Belongs to the NAD(P)H dehydrogenase (quinone) family.</text>
</comment>
<name>A0A9X3SYG7_9ACTN</name>
<dbReference type="Proteomes" id="UP001183604">
    <property type="component" value="Unassembled WGS sequence"/>
</dbReference>